<evidence type="ECO:0000256" key="16">
    <source>
        <dbReference type="ARBA" id="ARBA00054027"/>
    </source>
</evidence>
<keyword evidence="9" id="KW-0289">Folate biosynthesis</keyword>
<evidence type="ECO:0000313" key="20">
    <source>
        <dbReference type="Proteomes" id="UP000253769"/>
    </source>
</evidence>
<keyword evidence="8" id="KW-0663">Pyridoxal phosphate</keyword>
<evidence type="ECO:0000256" key="18">
    <source>
        <dbReference type="ARBA" id="ARBA00080135"/>
    </source>
</evidence>
<dbReference type="InterPro" id="IPR043132">
    <property type="entry name" value="BCAT-like_C"/>
</dbReference>
<reference evidence="19 20" key="1">
    <citation type="submission" date="2018-07" db="EMBL/GenBank/DDBJ databases">
        <title>Motiliproteus coralliicola sp. nov., a bacterium isolated from Coral.</title>
        <authorList>
            <person name="Wang G."/>
        </authorList>
    </citation>
    <scope>NUCLEOTIDE SEQUENCE [LARGE SCALE GENOMIC DNA]</scope>
    <source>
        <strain evidence="19 20">C34</strain>
    </source>
</reference>
<comment type="pathway">
    <text evidence="10">Cofactor biosynthesis; tetrahydrofolate biosynthesis; 4-aminobenzoate from chorismate: step 2/2.</text>
</comment>
<evidence type="ECO:0000256" key="17">
    <source>
        <dbReference type="ARBA" id="ARBA00069174"/>
    </source>
</evidence>
<dbReference type="EC" id="2.6.1.42" evidence="7"/>
<dbReference type="Pfam" id="PF01063">
    <property type="entry name" value="Aminotran_4"/>
    <property type="match status" value="1"/>
</dbReference>
<comment type="pathway">
    <text evidence="3">Amino-acid biosynthesis; L-isoleucine biosynthesis; L-isoleucine from 2-oxobutanoate: step 4/4.</text>
</comment>
<comment type="pathway">
    <text evidence="5">Amino-acid biosynthesis; L-leucine biosynthesis; L-leucine from 3-methyl-2-oxobutanoate: step 4/4.</text>
</comment>
<comment type="function">
    <text evidence="2">Acts on leucine, isoleucine and valine.</text>
</comment>
<protein>
    <recommendedName>
        <fullName evidence="17">Aminodeoxychorismate lyase</fullName>
        <ecNumber evidence="7">2.6.1.42</ecNumber>
        <ecNumber evidence="11">4.1.3.38</ecNumber>
    </recommendedName>
    <alternativeName>
        <fullName evidence="18">4-amino-4-deoxychorismate lyase</fullName>
    </alternativeName>
</protein>
<comment type="similarity">
    <text evidence="6">Belongs to the class-IV pyridoxal-phosphate-dependent aminotransferase family.</text>
</comment>
<evidence type="ECO:0000256" key="2">
    <source>
        <dbReference type="ARBA" id="ARBA00003109"/>
    </source>
</evidence>
<dbReference type="EMBL" id="QQOH01000001">
    <property type="protein sequence ID" value="RDE24660.1"/>
    <property type="molecule type" value="Genomic_DNA"/>
</dbReference>
<evidence type="ECO:0000313" key="19">
    <source>
        <dbReference type="EMBL" id="RDE24660.1"/>
    </source>
</evidence>
<evidence type="ECO:0000256" key="3">
    <source>
        <dbReference type="ARBA" id="ARBA00004824"/>
    </source>
</evidence>
<dbReference type="InterPro" id="IPR050571">
    <property type="entry name" value="Class-IV_PLP-Dep_Aminotrnsfr"/>
</dbReference>
<evidence type="ECO:0000256" key="7">
    <source>
        <dbReference type="ARBA" id="ARBA00013053"/>
    </source>
</evidence>
<comment type="catalytic activity">
    <reaction evidence="13">
        <text>L-isoleucine + 2-oxoglutarate = (S)-3-methyl-2-oxopentanoate + L-glutamate</text>
        <dbReference type="Rhea" id="RHEA:24801"/>
        <dbReference type="ChEBI" id="CHEBI:16810"/>
        <dbReference type="ChEBI" id="CHEBI:29985"/>
        <dbReference type="ChEBI" id="CHEBI:35146"/>
        <dbReference type="ChEBI" id="CHEBI:58045"/>
        <dbReference type="EC" id="2.6.1.42"/>
    </reaction>
</comment>
<evidence type="ECO:0000256" key="13">
    <source>
        <dbReference type="ARBA" id="ARBA00048798"/>
    </source>
</evidence>
<dbReference type="InterPro" id="IPR043131">
    <property type="entry name" value="BCAT-like_N"/>
</dbReference>
<evidence type="ECO:0000256" key="15">
    <source>
        <dbReference type="ARBA" id="ARBA00049529"/>
    </source>
</evidence>
<comment type="catalytic activity">
    <reaction evidence="15">
        <text>4-amino-4-deoxychorismate = 4-aminobenzoate + pyruvate + H(+)</text>
        <dbReference type="Rhea" id="RHEA:16201"/>
        <dbReference type="ChEBI" id="CHEBI:15361"/>
        <dbReference type="ChEBI" id="CHEBI:15378"/>
        <dbReference type="ChEBI" id="CHEBI:17836"/>
        <dbReference type="ChEBI" id="CHEBI:58406"/>
        <dbReference type="EC" id="4.1.3.38"/>
    </reaction>
</comment>
<keyword evidence="20" id="KW-1185">Reference proteome</keyword>
<evidence type="ECO:0000256" key="10">
    <source>
        <dbReference type="ARBA" id="ARBA00035633"/>
    </source>
</evidence>
<comment type="caution">
    <text evidence="19">The sequence shown here is derived from an EMBL/GenBank/DDBJ whole genome shotgun (WGS) entry which is preliminary data.</text>
</comment>
<dbReference type="GO" id="GO:0004084">
    <property type="term" value="F:branched-chain-amino-acid transaminase activity"/>
    <property type="evidence" value="ECO:0007669"/>
    <property type="project" value="UniProtKB-EC"/>
</dbReference>
<evidence type="ECO:0000256" key="11">
    <source>
        <dbReference type="ARBA" id="ARBA00035676"/>
    </source>
</evidence>
<dbReference type="GO" id="GO:0008652">
    <property type="term" value="P:amino acid biosynthetic process"/>
    <property type="evidence" value="ECO:0007669"/>
    <property type="project" value="UniProtKB-ARBA"/>
</dbReference>
<dbReference type="AlphaFoldDB" id="A0A369WRE1"/>
<gene>
    <name evidence="19" type="ORF">DV711_03465</name>
</gene>
<evidence type="ECO:0000256" key="1">
    <source>
        <dbReference type="ARBA" id="ARBA00001933"/>
    </source>
</evidence>
<dbReference type="SUPFAM" id="SSF56752">
    <property type="entry name" value="D-aminoacid aminotransferase-like PLP-dependent enzymes"/>
    <property type="match status" value="1"/>
</dbReference>
<comment type="catalytic activity">
    <reaction evidence="12">
        <text>L-valine + 2-oxoglutarate = 3-methyl-2-oxobutanoate + L-glutamate</text>
        <dbReference type="Rhea" id="RHEA:24813"/>
        <dbReference type="ChEBI" id="CHEBI:11851"/>
        <dbReference type="ChEBI" id="CHEBI:16810"/>
        <dbReference type="ChEBI" id="CHEBI:29985"/>
        <dbReference type="ChEBI" id="CHEBI:57762"/>
        <dbReference type="EC" id="2.6.1.42"/>
    </reaction>
</comment>
<dbReference type="GO" id="GO:0046656">
    <property type="term" value="P:folic acid biosynthetic process"/>
    <property type="evidence" value="ECO:0007669"/>
    <property type="project" value="UniProtKB-KW"/>
</dbReference>
<comment type="cofactor">
    <cofactor evidence="1">
        <name>pyridoxal 5'-phosphate</name>
        <dbReference type="ChEBI" id="CHEBI:597326"/>
    </cofactor>
</comment>
<comment type="catalytic activity">
    <reaction evidence="14">
        <text>L-leucine + 2-oxoglutarate = 4-methyl-2-oxopentanoate + L-glutamate</text>
        <dbReference type="Rhea" id="RHEA:18321"/>
        <dbReference type="ChEBI" id="CHEBI:16810"/>
        <dbReference type="ChEBI" id="CHEBI:17865"/>
        <dbReference type="ChEBI" id="CHEBI:29985"/>
        <dbReference type="ChEBI" id="CHEBI:57427"/>
        <dbReference type="EC" id="2.6.1.42"/>
    </reaction>
</comment>
<comment type="pathway">
    <text evidence="4">Amino-acid biosynthesis; L-valine biosynthesis; L-valine from pyruvate: step 4/4.</text>
</comment>
<evidence type="ECO:0000256" key="8">
    <source>
        <dbReference type="ARBA" id="ARBA00022898"/>
    </source>
</evidence>
<proteinExistence type="inferred from homology"/>
<dbReference type="RefSeq" id="WP_114694246.1">
    <property type="nucleotide sequence ID" value="NZ_QQOH01000001.1"/>
</dbReference>
<dbReference type="Gene3D" id="3.20.10.10">
    <property type="entry name" value="D-amino Acid Aminotransferase, subunit A, domain 2"/>
    <property type="match status" value="1"/>
</dbReference>
<dbReference type="PANTHER" id="PTHR42743:SF11">
    <property type="entry name" value="AMINODEOXYCHORISMATE LYASE"/>
    <property type="match status" value="1"/>
</dbReference>
<dbReference type="InterPro" id="IPR036038">
    <property type="entry name" value="Aminotransferase-like"/>
</dbReference>
<organism evidence="19 20">
    <name type="scientific">Motiliproteus coralliicola</name>
    <dbReference type="NCBI Taxonomy" id="2283196"/>
    <lineage>
        <taxon>Bacteria</taxon>
        <taxon>Pseudomonadati</taxon>
        <taxon>Pseudomonadota</taxon>
        <taxon>Gammaproteobacteria</taxon>
        <taxon>Oceanospirillales</taxon>
        <taxon>Oceanospirillaceae</taxon>
        <taxon>Motiliproteus</taxon>
    </lineage>
</organism>
<dbReference type="OrthoDB" id="21319at2"/>
<name>A0A369WRE1_9GAMM</name>
<dbReference type="GO" id="GO:0008696">
    <property type="term" value="F:4-amino-4-deoxychorismate lyase activity"/>
    <property type="evidence" value="ECO:0007669"/>
    <property type="project" value="UniProtKB-EC"/>
</dbReference>
<accession>A0A369WRE1</accession>
<evidence type="ECO:0000256" key="5">
    <source>
        <dbReference type="ARBA" id="ARBA00005072"/>
    </source>
</evidence>
<comment type="function">
    <text evidence="16">Involved in the biosynthesis of p-aminobenzoate (PABA), a precursor of tetrahydrofolate. Converts 4-amino-4-deoxychorismate into 4-aminobenzoate (PABA) and pyruvate.</text>
</comment>
<evidence type="ECO:0000256" key="6">
    <source>
        <dbReference type="ARBA" id="ARBA00009320"/>
    </source>
</evidence>
<dbReference type="PANTHER" id="PTHR42743">
    <property type="entry name" value="AMINO-ACID AMINOTRANSFERASE"/>
    <property type="match status" value="1"/>
</dbReference>
<keyword evidence="19" id="KW-0808">Transferase</keyword>
<evidence type="ECO:0000256" key="12">
    <source>
        <dbReference type="ARBA" id="ARBA00048212"/>
    </source>
</evidence>
<dbReference type="InterPro" id="IPR001544">
    <property type="entry name" value="Aminotrans_IV"/>
</dbReference>
<dbReference type="EC" id="4.1.3.38" evidence="11"/>
<dbReference type="Proteomes" id="UP000253769">
    <property type="component" value="Unassembled WGS sequence"/>
</dbReference>
<evidence type="ECO:0000256" key="9">
    <source>
        <dbReference type="ARBA" id="ARBA00022909"/>
    </source>
</evidence>
<dbReference type="FunFam" id="3.20.10.10:FF:000002">
    <property type="entry name" value="D-alanine aminotransferase"/>
    <property type="match status" value="1"/>
</dbReference>
<sequence length="326" mass="36269">MTIIKAEQIMLNEPAHARKAHDERFAMGSAFMNGSYCGLHEAGVPIVDMGFMHADAAYDVVSVSKGQFFRLEDHLERFEKSCEKFLLINPYSREQTADILTNLVKLAGTQEAYVWWCVTRGMMPADRADLESYQPAFYAFVIPYLYIANDEQRTRGLDVMISKNYIRIPPSSVDPTAKNLHWMDMKLSMIEAVMGQKDWSVLTDADGNLAEAPGANIFLIKDGELYTPDSGCLEGITRKTTLELAREAGIPIHVEPVITSQLLEADEAFITSTAGGIMPINSVDGVVLGDTDGPGEITTALHNRYWEKRWGGWLATTVDYDTSVNL</sequence>
<keyword evidence="19" id="KW-0032">Aminotransferase</keyword>
<dbReference type="Gene3D" id="3.30.470.10">
    <property type="match status" value="1"/>
</dbReference>
<evidence type="ECO:0000256" key="14">
    <source>
        <dbReference type="ARBA" id="ARBA00049229"/>
    </source>
</evidence>
<evidence type="ECO:0000256" key="4">
    <source>
        <dbReference type="ARBA" id="ARBA00004931"/>
    </source>
</evidence>